<dbReference type="Proteomes" id="UP000319267">
    <property type="component" value="Unassembled WGS sequence"/>
</dbReference>
<dbReference type="InterPro" id="IPR006664">
    <property type="entry name" value="OMP_bac"/>
</dbReference>
<dbReference type="InterPro" id="IPR011042">
    <property type="entry name" value="6-blade_b-propeller_TolB-like"/>
</dbReference>
<feature type="signal peptide" evidence="5">
    <location>
        <begin position="1"/>
        <end position="21"/>
    </location>
</feature>
<evidence type="ECO:0000256" key="4">
    <source>
        <dbReference type="PROSITE-ProRule" id="PRU00473"/>
    </source>
</evidence>
<dbReference type="SUPFAM" id="SSF49464">
    <property type="entry name" value="Carboxypeptidase regulatory domain-like"/>
    <property type="match status" value="1"/>
</dbReference>
<dbReference type="OrthoDB" id="9809364at2"/>
<sequence length="647" mass="72449">MKNYTLLLITIIGAFSFSSYAQQSKINNADKKYDGYAYIDAIKTYEKVAAKGYKSEDMFKKLGNAYYFNSDFQNAAKWYGELFAMNTNVEPEYYFRYAQSLKSTGDINKANKLLDEFNAISKNDSRGKLYKEDVNYLDQIKANSGRYQIEDAGINSKYSDYGSFIYNNKIYFASARDTGNFSQRKHKWTGEYFTNIYNADLDSVTGSPSKVNKFKSAINTKFHEASPVFTKDGKTVYFTRNNYIDGKKGKDENKVTLIKLYKAELGKDNKWTNITELPFNSNNYSTAHPALSPDEKTLYFASDMPGTIGESDIYKVSINPNGGYGPPENLGNSINTEGKETYPYLTSENEIYFASDGHPGLGGLDVFVGDIDNSGKVSNIQNVGADVNSPKDDFAYIIDPETRRGFFSSNKEGGQGSDDIYKFLETKRLRCIQELYGAITDAETGEVLPGAKVTLYDDQMNLKNSAVADGSGLYSFAVECGKTYYVRAEKPEYTTRELSVTIEKTSGKTNLPIALEKATCKVTVGDDLGKCFGIKMIYFDLDKSNIRTEAALDLEKILAVLNDYPNMKLDIRSHTDSRASHQYNEALSDRRAKSTIQWLVKNGVSPKRLTGRGYGETELVNKCADGVPCTEAEHQANRRSEFIITAL</sequence>
<dbReference type="CDD" id="cd07185">
    <property type="entry name" value="OmpA_C-like"/>
    <property type="match status" value="1"/>
</dbReference>
<evidence type="ECO:0000256" key="1">
    <source>
        <dbReference type="ARBA" id="ARBA00004442"/>
    </source>
</evidence>
<keyword evidence="5" id="KW-0732">Signal</keyword>
<dbReference type="PROSITE" id="PS51123">
    <property type="entry name" value="OMPA_2"/>
    <property type="match status" value="1"/>
</dbReference>
<dbReference type="SUPFAM" id="SSF82171">
    <property type="entry name" value="DPP6 N-terminal domain-like"/>
    <property type="match status" value="1"/>
</dbReference>
<dbReference type="InterPro" id="IPR036737">
    <property type="entry name" value="OmpA-like_sf"/>
</dbReference>
<dbReference type="SUPFAM" id="SSF103088">
    <property type="entry name" value="OmpA-like"/>
    <property type="match status" value="1"/>
</dbReference>
<dbReference type="InterPro" id="IPR006665">
    <property type="entry name" value="OmpA-like"/>
</dbReference>
<dbReference type="PRINTS" id="PR01021">
    <property type="entry name" value="OMPADOMAIN"/>
</dbReference>
<dbReference type="RefSeq" id="WP_111379213.1">
    <property type="nucleotide sequence ID" value="NZ_CP043612.1"/>
</dbReference>
<dbReference type="SUPFAM" id="SSF48452">
    <property type="entry name" value="TPR-like"/>
    <property type="match status" value="1"/>
</dbReference>
<accession>A0A521DX30</accession>
<dbReference type="InterPro" id="IPR050330">
    <property type="entry name" value="Bact_OuterMem_StrucFunc"/>
</dbReference>
<dbReference type="Pfam" id="PF00691">
    <property type="entry name" value="OmpA"/>
    <property type="match status" value="1"/>
</dbReference>
<evidence type="ECO:0000256" key="2">
    <source>
        <dbReference type="ARBA" id="ARBA00023136"/>
    </source>
</evidence>
<dbReference type="AlphaFoldDB" id="A0A521DX30"/>
<feature type="chain" id="PRO_5022175871" evidence="5">
    <location>
        <begin position="22"/>
        <end position="647"/>
    </location>
</feature>
<dbReference type="InterPro" id="IPR011659">
    <property type="entry name" value="WD40"/>
</dbReference>
<keyword evidence="3" id="KW-0998">Cell outer membrane</keyword>
<evidence type="ECO:0000259" key="6">
    <source>
        <dbReference type="PROSITE" id="PS51123"/>
    </source>
</evidence>
<dbReference type="PANTHER" id="PTHR30329">
    <property type="entry name" value="STATOR ELEMENT OF FLAGELLAR MOTOR COMPLEX"/>
    <property type="match status" value="1"/>
</dbReference>
<dbReference type="InterPro" id="IPR008969">
    <property type="entry name" value="CarboxyPept-like_regulatory"/>
</dbReference>
<dbReference type="Gene3D" id="1.25.40.10">
    <property type="entry name" value="Tetratricopeptide repeat domain"/>
    <property type="match status" value="1"/>
</dbReference>
<keyword evidence="2 4" id="KW-0472">Membrane</keyword>
<dbReference type="Pfam" id="PF13620">
    <property type="entry name" value="CarboxypepD_reg"/>
    <property type="match status" value="1"/>
</dbReference>
<evidence type="ECO:0000313" key="8">
    <source>
        <dbReference type="Proteomes" id="UP000319267"/>
    </source>
</evidence>
<name>A0A521DX30_9FLAO</name>
<dbReference type="Gene3D" id="3.30.1330.60">
    <property type="entry name" value="OmpA-like domain"/>
    <property type="match status" value="1"/>
</dbReference>
<dbReference type="Gene3D" id="2.120.10.30">
    <property type="entry name" value="TolB, C-terminal domain"/>
    <property type="match status" value="1"/>
</dbReference>
<dbReference type="Gene3D" id="2.60.40.1120">
    <property type="entry name" value="Carboxypeptidase-like, regulatory domain"/>
    <property type="match status" value="1"/>
</dbReference>
<dbReference type="PANTHER" id="PTHR30329:SF21">
    <property type="entry name" value="LIPOPROTEIN YIAD-RELATED"/>
    <property type="match status" value="1"/>
</dbReference>
<gene>
    <name evidence="7" type="ORF">SAMN06265220_103578</name>
</gene>
<evidence type="ECO:0000313" key="7">
    <source>
        <dbReference type="EMBL" id="SMO76172.1"/>
    </source>
</evidence>
<dbReference type="EMBL" id="FXTQ01000003">
    <property type="protein sequence ID" value="SMO76172.1"/>
    <property type="molecule type" value="Genomic_DNA"/>
</dbReference>
<dbReference type="Pfam" id="PF07676">
    <property type="entry name" value="PD40"/>
    <property type="match status" value="2"/>
</dbReference>
<protein>
    <submittedName>
        <fullName evidence="7">WD40-like Beta Propeller Repeat</fullName>
    </submittedName>
</protein>
<evidence type="ECO:0000256" key="3">
    <source>
        <dbReference type="ARBA" id="ARBA00023237"/>
    </source>
</evidence>
<dbReference type="InterPro" id="IPR011990">
    <property type="entry name" value="TPR-like_helical_dom_sf"/>
</dbReference>
<keyword evidence="8" id="KW-1185">Reference proteome</keyword>
<proteinExistence type="predicted"/>
<evidence type="ECO:0000256" key="5">
    <source>
        <dbReference type="SAM" id="SignalP"/>
    </source>
</evidence>
<reference evidence="7 8" key="1">
    <citation type="submission" date="2017-05" db="EMBL/GenBank/DDBJ databases">
        <authorList>
            <person name="Varghese N."/>
            <person name="Submissions S."/>
        </authorList>
    </citation>
    <scope>NUCLEOTIDE SEQUENCE [LARGE SCALE GENOMIC DNA]</scope>
    <source>
        <strain evidence="7 8">DSM 29982</strain>
    </source>
</reference>
<comment type="subcellular location">
    <subcellularLocation>
        <location evidence="1">Cell outer membrane</location>
    </subcellularLocation>
</comment>
<feature type="domain" description="OmpA-like" evidence="6">
    <location>
        <begin position="526"/>
        <end position="647"/>
    </location>
</feature>
<dbReference type="GO" id="GO:0009279">
    <property type="term" value="C:cell outer membrane"/>
    <property type="evidence" value="ECO:0007669"/>
    <property type="project" value="UniProtKB-SubCell"/>
</dbReference>
<organism evidence="7 8">
    <name type="scientific">Flavobacterium nitrogenifigens</name>
    <dbReference type="NCBI Taxonomy" id="1617283"/>
    <lineage>
        <taxon>Bacteria</taxon>
        <taxon>Pseudomonadati</taxon>
        <taxon>Bacteroidota</taxon>
        <taxon>Flavobacteriia</taxon>
        <taxon>Flavobacteriales</taxon>
        <taxon>Flavobacteriaceae</taxon>
        <taxon>Flavobacterium</taxon>
    </lineage>
</organism>